<dbReference type="Proteomes" id="UP000586095">
    <property type="component" value="Unassembled WGS sequence"/>
</dbReference>
<evidence type="ECO:0000313" key="2">
    <source>
        <dbReference type="Proteomes" id="UP000586095"/>
    </source>
</evidence>
<evidence type="ECO:0000313" key="1">
    <source>
        <dbReference type="EMBL" id="NYD26043.1"/>
    </source>
</evidence>
<dbReference type="AlphaFoldDB" id="A0A852QUU5"/>
<protein>
    <submittedName>
        <fullName evidence="1">Uncharacterized protein</fullName>
    </submittedName>
</protein>
<dbReference type="EMBL" id="JACCBD010000001">
    <property type="protein sequence ID" value="NYD26043.1"/>
    <property type="molecule type" value="Genomic_DNA"/>
</dbReference>
<gene>
    <name evidence="1" type="ORF">BJ960_000846</name>
</gene>
<dbReference type="RefSeq" id="WP_185986384.1">
    <property type="nucleotide sequence ID" value="NZ_BAAALZ010000002.1"/>
</dbReference>
<name>A0A852QUU5_9MICO</name>
<keyword evidence="2" id="KW-1185">Reference proteome</keyword>
<comment type="caution">
    <text evidence="1">The sequence shown here is derived from an EMBL/GenBank/DDBJ whole genome shotgun (WGS) entry which is preliminary data.</text>
</comment>
<proteinExistence type="predicted"/>
<accession>A0A852QUU5</accession>
<organism evidence="1 2">
    <name type="scientific">Leucobacter aridicollis</name>
    <dbReference type="NCBI Taxonomy" id="283878"/>
    <lineage>
        <taxon>Bacteria</taxon>
        <taxon>Bacillati</taxon>
        <taxon>Actinomycetota</taxon>
        <taxon>Actinomycetes</taxon>
        <taxon>Micrococcales</taxon>
        <taxon>Microbacteriaceae</taxon>
        <taxon>Leucobacter</taxon>
    </lineage>
</organism>
<sequence length="105" mass="11530">MSQEISVKLPGPLVWEIWKRAETEGISPGEVIKQAFTKPVVKTPTATEATRARIVELVRAGVDDGAIAVELDRTRGYVADVRRKAGLKPNALMSRYDLEQVLEAA</sequence>
<reference evidence="1 2" key="1">
    <citation type="submission" date="2020-07" db="EMBL/GenBank/DDBJ databases">
        <title>Sequencing the genomes of 1000 actinobacteria strains.</title>
        <authorList>
            <person name="Klenk H.-P."/>
        </authorList>
    </citation>
    <scope>NUCLEOTIDE SEQUENCE [LARGE SCALE GENOMIC DNA]</scope>
    <source>
        <strain evidence="1 2">DSM 17380</strain>
    </source>
</reference>